<name>A0AAV0W2A4_9HEMI</name>
<organism evidence="2 3">
    <name type="scientific">Macrosiphum euphorbiae</name>
    <name type="common">potato aphid</name>
    <dbReference type="NCBI Taxonomy" id="13131"/>
    <lineage>
        <taxon>Eukaryota</taxon>
        <taxon>Metazoa</taxon>
        <taxon>Ecdysozoa</taxon>
        <taxon>Arthropoda</taxon>
        <taxon>Hexapoda</taxon>
        <taxon>Insecta</taxon>
        <taxon>Pterygota</taxon>
        <taxon>Neoptera</taxon>
        <taxon>Paraneoptera</taxon>
        <taxon>Hemiptera</taxon>
        <taxon>Sternorrhyncha</taxon>
        <taxon>Aphidomorpha</taxon>
        <taxon>Aphidoidea</taxon>
        <taxon>Aphididae</taxon>
        <taxon>Macrosiphini</taxon>
        <taxon>Macrosiphum</taxon>
    </lineage>
</organism>
<dbReference type="EMBL" id="CARXXK010000001">
    <property type="protein sequence ID" value="CAI6349924.1"/>
    <property type="molecule type" value="Genomic_DNA"/>
</dbReference>
<comment type="caution">
    <text evidence="2">The sequence shown here is derived from an EMBL/GenBank/DDBJ whole genome shotgun (WGS) entry which is preliminary data.</text>
</comment>
<accession>A0AAV0W2A4</accession>
<evidence type="ECO:0000256" key="1">
    <source>
        <dbReference type="SAM" id="MobiDB-lite"/>
    </source>
</evidence>
<keyword evidence="3" id="KW-1185">Reference proteome</keyword>
<protein>
    <submittedName>
        <fullName evidence="2">Uncharacterized protein</fullName>
    </submittedName>
</protein>
<proteinExistence type="predicted"/>
<reference evidence="2 3" key="1">
    <citation type="submission" date="2023-01" db="EMBL/GenBank/DDBJ databases">
        <authorList>
            <person name="Whitehead M."/>
        </authorList>
    </citation>
    <scope>NUCLEOTIDE SEQUENCE [LARGE SCALE GENOMIC DNA]</scope>
</reference>
<dbReference type="Proteomes" id="UP001160148">
    <property type="component" value="Unassembled WGS sequence"/>
</dbReference>
<feature type="compositionally biased region" description="Basic and acidic residues" evidence="1">
    <location>
        <begin position="11"/>
        <end position="23"/>
    </location>
</feature>
<evidence type="ECO:0000313" key="3">
    <source>
        <dbReference type="Proteomes" id="UP001160148"/>
    </source>
</evidence>
<evidence type="ECO:0000313" key="2">
    <source>
        <dbReference type="EMBL" id="CAI6349924.1"/>
    </source>
</evidence>
<gene>
    <name evidence="2" type="ORF">MEUPH1_LOCUS6436</name>
</gene>
<sequence>MENLETTRGPGNRDRGVVGRDGGDTSGGSVSPGGWLAGFPGRADADLATAIGRSCPAAWAPVSGFKKIAENARKRRFQFPENRGKMVTG</sequence>
<feature type="region of interest" description="Disordered" evidence="1">
    <location>
        <begin position="1"/>
        <end position="39"/>
    </location>
</feature>
<dbReference type="AlphaFoldDB" id="A0AAV0W2A4"/>